<keyword evidence="8 10" id="KW-0472">Membrane</keyword>
<protein>
    <recommendedName>
        <fullName evidence="10">Protein-export membrane protein SecG</fullName>
    </recommendedName>
</protein>
<dbReference type="Proteomes" id="UP001063368">
    <property type="component" value="Chromosome"/>
</dbReference>
<evidence type="ECO:0000256" key="4">
    <source>
        <dbReference type="ARBA" id="ARBA00022692"/>
    </source>
</evidence>
<keyword evidence="5 10" id="KW-0653">Protein transport</keyword>
<evidence type="ECO:0000256" key="6">
    <source>
        <dbReference type="ARBA" id="ARBA00022989"/>
    </source>
</evidence>
<evidence type="ECO:0000256" key="7">
    <source>
        <dbReference type="ARBA" id="ARBA00023010"/>
    </source>
</evidence>
<reference evidence="11" key="1">
    <citation type="submission" date="2022-09" db="EMBL/GenBank/DDBJ databases">
        <authorList>
            <person name="Li D."/>
            <person name="Cheng J."/>
            <person name="Li Y."/>
        </authorList>
    </citation>
    <scope>NUCLEOTIDE SEQUENCE</scope>
    <source>
        <strain evidence="11">DL</strain>
    </source>
</reference>
<dbReference type="InterPro" id="IPR004692">
    <property type="entry name" value="SecG"/>
</dbReference>
<evidence type="ECO:0000256" key="10">
    <source>
        <dbReference type="RuleBase" id="RU365087"/>
    </source>
</evidence>
<evidence type="ECO:0000313" key="11">
    <source>
        <dbReference type="EMBL" id="UYB34617.1"/>
    </source>
</evidence>
<evidence type="ECO:0000256" key="3">
    <source>
        <dbReference type="ARBA" id="ARBA00022448"/>
    </source>
</evidence>
<evidence type="ECO:0000256" key="2">
    <source>
        <dbReference type="ARBA" id="ARBA00008445"/>
    </source>
</evidence>
<organism evidence="11 12">
    <name type="scientific">Arthrobacter koreensis</name>
    <dbReference type="NCBI Taxonomy" id="199136"/>
    <lineage>
        <taxon>Bacteria</taxon>
        <taxon>Bacillati</taxon>
        <taxon>Actinomycetota</taxon>
        <taxon>Actinomycetes</taxon>
        <taxon>Micrococcales</taxon>
        <taxon>Micrococcaceae</taxon>
        <taxon>Arthrobacter</taxon>
    </lineage>
</organism>
<keyword evidence="4 10" id="KW-0812">Transmembrane</keyword>
<evidence type="ECO:0000256" key="9">
    <source>
        <dbReference type="ARBA" id="ARBA00025182"/>
    </source>
</evidence>
<comment type="similarity">
    <text evidence="2 10">Belongs to the SecG family.</text>
</comment>
<keyword evidence="12" id="KW-1185">Reference proteome</keyword>
<sequence length="83" mass="8718">MEILKIILLVLLGLSSLLLTLLILLHKGRGGGMSDMFGGGMSTSMGSSGVAEKNLNRFTVVLGISWGLIIIALGLIQRFSGES</sequence>
<comment type="subcellular location">
    <subcellularLocation>
        <location evidence="10">Cell membrane</location>
        <topology evidence="10">Multi-pass membrane protein</topology>
    </subcellularLocation>
    <subcellularLocation>
        <location evidence="1">Membrane</location>
        <topology evidence="1">Multi-pass membrane protein</topology>
    </subcellularLocation>
</comment>
<name>A0ABY6FN89_9MICC</name>
<evidence type="ECO:0000256" key="8">
    <source>
        <dbReference type="ARBA" id="ARBA00023136"/>
    </source>
</evidence>
<dbReference type="NCBIfam" id="TIGR00810">
    <property type="entry name" value="secG"/>
    <property type="match status" value="1"/>
</dbReference>
<keyword evidence="3 10" id="KW-0813">Transport</keyword>
<dbReference type="GeneID" id="95607385"/>
<accession>A0ABY6FN89</accession>
<dbReference type="RefSeq" id="WP_091604991.1">
    <property type="nucleotide sequence ID" value="NZ_BAAAKG010000002.1"/>
</dbReference>
<gene>
    <name evidence="11" type="primary">secG</name>
    <name evidence="11" type="ORF">N9A08_08035</name>
</gene>
<proteinExistence type="inferred from homology"/>
<evidence type="ECO:0000256" key="1">
    <source>
        <dbReference type="ARBA" id="ARBA00004141"/>
    </source>
</evidence>
<dbReference type="PRINTS" id="PR01651">
    <property type="entry name" value="SECGEXPORT"/>
</dbReference>
<keyword evidence="6 10" id="KW-1133">Transmembrane helix</keyword>
<comment type="function">
    <text evidence="9 10">Involved in protein export. Participates in an early event of protein translocation.</text>
</comment>
<evidence type="ECO:0000313" key="12">
    <source>
        <dbReference type="Proteomes" id="UP001063368"/>
    </source>
</evidence>
<keyword evidence="10" id="KW-1003">Cell membrane</keyword>
<comment type="caution">
    <text evidence="10">Lacks conserved residue(s) required for the propagation of feature annotation.</text>
</comment>
<evidence type="ECO:0000256" key="5">
    <source>
        <dbReference type="ARBA" id="ARBA00022927"/>
    </source>
</evidence>
<keyword evidence="7 10" id="KW-0811">Translocation</keyword>
<feature type="transmembrane region" description="Helical" evidence="10">
    <location>
        <begin position="54"/>
        <end position="76"/>
    </location>
</feature>
<dbReference type="EMBL" id="CP106856">
    <property type="protein sequence ID" value="UYB34617.1"/>
    <property type="molecule type" value="Genomic_DNA"/>
</dbReference>
<dbReference type="Pfam" id="PF03840">
    <property type="entry name" value="SecG"/>
    <property type="match status" value="1"/>
</dbReference>